<evidence type="ECO:0000256" key="1">
    <source>
        <dbReference type="ARBA" id="ARBA00004173"/>
    </source>
</evidence>
<protein>
    <recommendedName>
        <fullName evidence="6">Large ribosomal subunit protein mL49</fullName>
    </recommendedName>
</protein>
<dbReference type="Gene3D" id="3.30.780.10">
    <property type="entry name" value="SUI1-like domain"/>
    <property type="match status" value="1"/>
</dbReference>
<reference evidence="8" key="1">
    <citation type="submission" date="2021-07" db="EMBL/GenBank/DDBJ databases">
        <authorList>
            <person name="Durling M."/>
        </authorList>
    </citation>
    <scope>NUCLEOTIDE SEQUENCE</scope>
</reference>
<proteinExistence type="inferred from homology"/>
<sequence>MSLPFLRPSALPRPSTILQFLRHSSTSPNSRKPYQVLLSHSNQLPVYQHSKGGGNKLETKIKNITGDIQQLRADLRKLLAVEDEKEVRIKAVVEGQIVVKGHKRFEINQFFEKYNVGIKQKPHTI</sequence>
<evidence type="ECO:0000256" key="3">
    <source>
        <dbReference type="ARBA" id="ARBA00022980"/>
    </source>
</evidence>
<evidence type="ECO:0000256" key="6">
    <source>
        <dbReference type="ARBA" id="ARBA00035191"/>
    </source>
</evidence>
<evidence type="ECO:0000256" key="7">
    <source>
        <dbReference type="SAM" id="Coils"/>
    </source>
</evidence>
<comment type="similarity">
    <text evidence="2">Belongs to the mitochondrion-specific ribosomal protein mL49 family.</text>
</comment>
<evidence type="ECO:0000313" key="9">
    <source>
        <dbReference type="Proteomes" id="UP000696280"/>
    </source>
</evidence>
<dbReference type="EMBL" id="CAJVRL010000038">
    <property type="protein sequence ID" value="CAG8950811.1"/>
    <property type="molecule type" value="Genomic_DNA"/>
</dbReference>
<accession>A0A9N9PL82</accession>
<dbReference type="Pfam" id="PF05046">
    <property type="entry name" value="Img2"/>
    <property type="match status" value="1"/>
</dbReference>
<dbReference type="GO" id="GO:0006412">
    <property type="term" value="P:translation"/>
    <property type="evidence" value="ECO:0007669"/>
    <property type="project" value="InterPro"/>
</dbReference>
<comment type="subcellular location">
    <subcellularLocation>
        <location evidence="1">Mitochondrion</location>
    </subcellularLocation>
</comment>
<dbReference type="OrthoDB" id="19439at2759"/>
<evidence type="ECO:0000256" key="4">
    <source>
        <dbReference type="ARBA" id="ARBA00023128"/>
    </source>
</evidence>
<dbReference type="PANTHER" id="PTHR13477">
    <property type="entry name" value="MITOCHONDRIAL 39S RIBOSOMAL PROTEIN L49"/>
    <property type="match status" value="1"/>
</dbReference>
<dbReference type="Proteomes" id="UP000696280">
    <property type="component" value="Unassembled WGS sequence"/>
</dbReference>
<dbReference type="GO" id="GO:0005762">
    <property type="term" value="C:mitochondrial large ribosomal subunit"/>
    <property type="evidence" value="ECO:0007669"/>
    <property type="project" value="TreeGrafter"/>
</dbReference>
<evidence type="ECO:0000256" key="5">
    <source>
        <dbReference type="ARBA" id="ARBA00023274"/>
    </source>
</evidence>
<comment type="caution">
    <text evidence="8">The sequence shown here is derived from an EMBL/GenBank/DDBJ whole genome shotgun (WGS) entry which is preliminary data.</text>
</comment>
<keyword evidence="7" id="KW-0175">Coiled coil</keyword>
<dbReference type="AlphaFoldDB" id="A0A9N9PL82"/>
<evidence type="ECO:0000313" key="8">
    <source>
        <dbReference type="EMBL" id="CAG8950811.1"/>
    </source>
</evidence>
<gene>
    <name evidence="8" type="ORF">HYFRA_00003027</name>
</gene>
<keyword evidence="5" id="KW-0687">Ribonucleoprotein</keyword>
<dbReference type="GO" id="GO:0003735">
    <property type="term" value="F:structural constituent of ribosome"/>
    <property type="evidence" value="ECO:0007669"/>
    <property type="project" value="InterPro"/>
</dbReference>
<keyword evidence="3" id="KW-0689">Ribosomal protein</keyword>
<keyword evidence="4" id="KW-0496">Mitochondrion</keyword>
<keyword evidence="9" id="KW-1185">Reference proteome</keyword>
<dbReference type="PANTHER" id="PTHR13477:SF0">
    <property type="entry name" value="LARGE RIBOSOMAL SUBUNIT PROTEIN ML49"/>
    <property type="match status" value="1"/>
</dbReference>
<dbReference type="InterPro" id="IPR007740">
    <property type="entry name" value="Ribosomal_mL49"/>
</dbReference>
<evidence type="ECO:0000256" key="2">
    <source>
        <dbReference type="ARBA" id="ARBA00005677"/>
    </source>
</evidence>
<organism evidence="8 9">
    <name type="scientific">Hymenoscyphus fraxineus</name>
    <dbReference type="NCBI Taxonomy" id="746836"/>
    <lineage>
        <taxon>Eukaryota</taxon>
        <taxon>Fungi</taxon>
        <taxon>Dikarya</taxon>
        <taxon>Ascomycota</taxon>
        <taxon>Pezizomycotina</taxon>
        <taxon>Leotiomycetes</taxon>
        <taxon>Helotiales</taxon>
        <taxon>Helotiaceae</taxon>
        <taxon>Hymenoscyphus</taxon>
    </lineage>
</organism>
<name>A0A9N9PL82_9HELO</name>
<feature type="coiled-coil region" evidence="7">
    <location>
        <begin position="54"/>
        <end position="88"/>
    </location>
</feature>